<sequence>MTVSNTTANAIASIQTMINDTEVGDALLTRAVTRKFDPVTLERFTHSLTGTDVPKVQDVLEFLDKEQLSLHTSMPEIQSRNPDQAKPSQTTSLSTNHQTKREVSRSCLMCQQNHPHYRCPKLTDAPEKDRKIVVEKAKLCTNCLSPGHTWKT</sequence>
<protein>
    <submittedName>
        <fullName evidence="2">Uncharacterized protein</fullName>
    </submittedName>
</protein>
<feature type="compositionally biased region" description="Polar residues" evidence="1">
    <location>
        <begin position="72"/>
        <end position="97"/>
    </location>
</feature>
<evidence type="ECO:0000313" key="2">
    <source>
        <dbReference type="EMBL" id="CAG7819606.1"/>
    </source>
</evidence>
<dbReference type="Proteomes" id="UP000708208">
    <property type="component" value="Unassembled WGS sequence"/>
</dbReference>
<comment type="caution">
    <text evidence="2">The sequence shown here is derived from an EMBL/GenBank/DDBJ whole genome shotgun (WGS) entry which is preliminary data.</text>
</comment>
<dbReference type="EMBL" id="CAJVCH010454238">
    <property type="protein sequence ID" value="CAG7819606.1"/>
    <property type="molecule type" value="Genomic_DNA"/>
</dbReference>
<evidence type="ECO:0000313" key="3">
    <source>
        <dbReference type="Proteomes" id="UP000708208"/>
    </source>
</evidence>
<feature type="non-terminal residue" evidence="2">
    <location>
        <position position="152"/>
    </location>
</feature>
<accession>A0A8J2KTI1</accession>
<proteinExistence type="predicted"/>
<gene>
    <name evidence="2" type="ORF">AFUS01_LOCUS30041</name>
</gene>
<name>A0A8J2KTI1_9HEXA</name>
<dbReference type="OrthoDB" id="8066216at2759"/>
<organism evidence="2 3">
    <name type="scientific">Allacma fusca</name>
    <dbReference type="NCBI Taxonomy" id="39272"/>
    <lineage>
        <taxon>Eukaryota</taxon>
        <taxon>Metazoa</taxon>
        <taxon>Ecdysozoa</taxon>
        <taxon>Arthropoda</taxon>
        <taxon>Hexapoda</taxon>
        <taxon>Collembola</taxon>
        <taxon>Symphypleona</taxon>
        <taxon>Sminthuridae</taxon>
        <taxon>Allacma</taxon>
    </lineage>
</organism>
<feature type="region of interest" description="Disordered" evidence="1">
    <location>
        <begin position="72"/>
        <end position="99"/>
    </location>
</feature>
<dbReference type="AlphaFoldDB" id="A0A8J2KTI1"/>
<evidence type="ECO:0000256" key="1">
    <source>
        <dbReference type="SAM" id="MobiDB-lite"/>
    </source>
</evidence>
<keyword evidence="3" id="KW-1185">Reference proteome</keyword>
<reference evidence="2" key="1">
    <citation type="submission" date="2021-06" db="EMBL/GenBank/DDBJ databases">
        <authorList>
            <person name="Hodson N. C."/>
            <person name="Mongue J. A."/>
            <person name="Jaron S. K."/>
        </authorList>
    </citation>
    <scope>NUCLEOTIDE SEQUENCE</scope>
</reference>